<dbReference type="SUPFAM" id="SSF158372">
    <property type="entry name" value="AF1782-like"/>
    <property type="match status" value="1"/>
</dbReference>
<dbReference type="GO" id="GO:0016779">
    <property type="term" value="F:nucleotidyltransferase activity"/>
    <property type="evidence" value="ECO:0007669"/>
    <property type="project" value="UniProtKB-KW"/>
</dbReference>
<evidence type="ECO:0000259" key="3">
    <source>
        <dbReference type="Pfam" id="PF01467"/>
    </source>
</evidence>
<dbReference type="InterPro" id="IPR004821">
    <property type="entry name" value="Cyt_trans-like"/>
</dbReference>
<keyword evidence="2 5" id="KW-0548">Nucleotidyltransferase</keyword>
<dbReference type="InterPro" id="IPR036809">
    <property type="entry name" value="AF1782-like_sf"/>
</dbReference>
<dbReference type="eggNOG" id="arCOG01224">
    <property type="taxonomic scope" value="Archaea"/>
</dbReference>
<dbReference type="InterPro" id="IPR023140">
    <property type="entry name" value="DUF357"/>
</dbReference>
<evidence type="ECO:0000256" key="1">
    <source>
        <dbReference type="ARBA" id="ARBA00022679"/>
    </source>
</evidence>
<dbReference type="Proteomes" id="UP000000346">
    <property type="component" value="Chromosome"/>
</dbReference>
<dbReference type="InterPro" id="IPR050385">
    <property type="entry name" value="Archaeal_FAD_synthase"/>
</dbReference>
<dbReference type="STRING" id="666510.ASAC_0945"/>
<dbReference type="Gene3D" id="1.20.1270.90">
    <property type="entry name" value="AF1782-like"/>
    <property type="match status" value="1"/>
</dbReference>
<gene>
    <name evidence="5" type="ordered locus">ASAC_0945</name>
</gene>
<dbReference type="NCBIfam" id="TIGR00125">
    <property type="entry name" value="cyt_tran_rel"/>
    <property type="match status" value="1"/>
</dbReference>
<evidence type="ECO:0000313" key="5">
    <source>
        <dbReference type="EMBL" id="ADL19350.1"/>
    </source>
</evidence>
<keyword evidence="6" id="KW-1185">Reference proteome</keyword>
<evidence type="ECO:0000256" key="2">
    <source>
        <dbReference type="ARBA" id="ARBA00022695"/>
    </source>
</evidence>
<reference evidence="5 6" key="1">
    <citation type="journal article" date="2010" name="Appl. Environ. Microbiol.">
        <title>The genome sequence of the crenarchaeon Acidilobus saccharovorans supports a new order, Acidilobales, and suggests an important ecological role in terrestrial acidic hot springs.</title>
        <authorList>
            <person name="Mardanov A.V."/>
            <person name="Svetlitchnyi V.A."/>
            <person name="Beletsky A.V."/>
            <person name="Prokofeva M.I."/>
            <person name="Bonch-Osmolovskaya E.A."/>
            <person name="Ravin N.V."/>
            <person name="Skryabin K.G."/>
        </authorList>
    </citation>
    <scope>NUCLEOTIDE SEQUENCE [LARGE SCALE GENOMIC DNA]</scope>
    <source>
        <strain evidence="6">DSM 16705 / JCM 18335 / VKM B-2471 / 345-15</strain>
    </source>
</reference>
<accession>D9Q212</accession>
<name>D9Q212_ACIS3</name>
<dbReference type="InterPro" id="IPR014729">
    <property type="entry name" value="Rossmann-like_a/b/a_fold"/>
</dbReference>
<proteinExistence type="predicted"/>
<dbReference type="Gene3D" id="3.40.50.620">
    <property type="entry name" value="HUPs"/>
    <property type="match status" value="1"/>
</dbReference>
<dbReference type="KEGG" id="asc:ASAC_0945"/>
<dbReference type="eggNOG" id="arCOG01222">
    <property type="taxonomic scope" value="Archaea"/>
</dbReference>
<protein>
    <submittedName>
        <fullName evidence="5">Putative cytidylyltransferase</fullName>
    </submittedName>
</protein>
<dbReference type="Pfam" id="PF04010">
    <property type="entry name" value="DUF357"/>
    <property type="match status" value="1"/>
</dbReference>
<dbReference type="EMBL" id="CP001742">
    <property type="protein sequence ID" value="ADL19350.1"/>
    <property type="molecule type" value="Genomic_DNA"/>
</dbReference>
<evidence type="ECO:0000259" key="4">
    <source>
        <dbReference type="Pfam" id="PF04010"/>
    </source>
</evidence>
<keyword evidence="1 5" id="KW-0808">Transferase</keyword>
<dbReference type="FunCoup" id="D9Q212">
    <property type="interactions" value="8"/>
</dbReference>
<organism evidence="5 6">
    <name type="scientific">Acidilobus saccharovorans (strain DSM 16705 / JCM 18335 / VKM B-2471 / 345-15)</name>
    <dbReference type="NCBI Taxonomy" id="666510"/>
    <lineage>
        <taxon>Archaea</taxon>
        <taxon>Thermoproteota</taxon>
        <taxon>Thermoprotei</taxon>
        <taxon>Acidilobales</taxon>
        <taxon>Acidilobaceae</taxon>
        <taxon>Acidilobus</taxon>
    </lineage>
</organism>
<dbReference type="InParanoid" id="D9Q212"/>
<sequence length="200" mass="22336">MSAYVNDAEYYLAKGDPATALVSVSYAEGLLDSLRFLGILDFSWPSPPVDSKKVVVAGTFDILHPGHLQLLSFASRLGKLYVIVARDFNAQRDKGRPTVLDEQSRLQILSSIKFVYKAVLGDEKDYLKPIEDIKPDYIVLGPDQAMDEEWLAAEVERRTGKRPTVIRFESKREFSGGLRGSTDIIKRACKVLIQQGENGK</sequence>
<feature type="domain" description="Cytidyltransferase-like" evidence="3">
    <location>
        <begin position="56"/>
        <end position="161"/>
    </location>
</feature>
<dbReference type="PANTHER" id="PTHR43793">
    <property type="entry name" value="FAD SYNTHASE"/>
    <property type="match status" value="1"/>
</dbReference>
<dbReference type="SUPFAM" id="SSF52374">
    <property type="entry name" value="Nucleotidylyl transferase"/>
    <property type="match status" value="1"/>
</dbReference>
<dbReference type="Pfam" id="PF01467">
    <property type="entry name" value="CTP_transf_like"/>
    <property type="match status" value="1"/>
</dbReference>
<evidence type="ECO:0000313" key="6">
    <source>
        <dbReference type="Proteomes" id="UP000000346"/>
    </source>
</evidence>
<dbReference type="HOGENOM" id="CLU_1212640_0_0_2"/>
<feature type="domain" description="DUF357" evidence="4">
    <location>
        <begin position="2"/>
        <end position="40"/>
    </location>
</feature>
<dbReference type="AlphaFoldDB" id="D9Q212"/>
<dbReference type="PANTHER" id="PTHR43793:SF1">
    <property type="entry name" value="FAD SYNTHASE"/>
    <property type="match status" value="1"/>
</dbReference>